<dbReference type="SMART" id="SM00955">
    <property type="entry name" value="RNB"/>
    <property type="match status" value="1"/>
</dbReference>
<dbReference type="OMA" id="HTIPIWP"/>
<feature type="domain" description="RNB" evidence="2">
    <location>
        <begin position="24"/>
        <end position="252"/>
    </location>
</feature>
<comment type="caution">
    <text evidence="3">The sequence shown here is derived from an EMBL/GenBank/DDBJ whole genome shotgun (WGS) entry which is preliminary data.</text>
</comment>
<feature type="non-terminal residue" evidence="3">
    <location>
        <position position="252"/>
    </location>
</feature>
<evidence type="ECO:0000313" key="3">
    <source>
        <dbReference type="EMBL" id="ETO02499.1"/>
    </source>
</evidence>
<sequence length="252" mass="28588">MKEMKDNKWEIPSPTQMKQELKSRKDVRHLRTLTFVSSSFDGGLSIEMLGDCKYRVGIHVPDISYFVKPNTPLDMHAKRRAMAVHLTNHTIPIWPSEFLSTLACFNNTNDYLAYSVFLVVNKNGAMLRQEESPWFGRTVVTPRARLCGKDVARLVNTDPHLEKDYPTSSSSSLLSNKDVDLDVVSDVRQLYAIAQKRQMQRTALAAKEPSLSQLCFVMNDDQMSSIVDTNDIEMQCLIGELTMLANKQVAKQ</sequence>
<dbReference type="OrthoDB" id="372421at2759"/>
<dbReference type="GO" id="GO:0006402">
    <property type="term" value="P:mRNA catabolic process"/>
    <property type="evidence" value="ECO:0007669"/>
    <property type="project" value="TreeGrafter"/>
</dbReference>
<evidence type="ECO:0000256" key="1">
    <source>
        <dbReference type="SAM" id="MobiDB-lite"/>
    </source>
</evidence>
<evidence type="ECO:0000313" key="4">
    <source>
        <dbReference type="Proteomes" id="UP000023152"/>
    </source>
</evidence>
<dbReference type="SUPFAM" id="SSF50249">
    <property type="entry name" value="Nucleic acid-binding proteins"/>
    <property type="match status" value="1"/>
</dbReference>
<feature type="region of interest" description="Disordered" evidence="1">
    <location>
        <begin position="1"/>
        <end position="20"/>
    </location>
</feature>
<name>X6LLL2_RETFI</name>
<dbReference type="EMBL" id="ASPP01035638">
    <property type="protein sequence ID" value="ETO02499.1"/>
    <property type="molecule type" value="Genomic_DNA"/>
</dbReference>
<evidence type="ECO:0000259" key="2">
    <source>
        <dbReference type="SMART" id="SM00955"/>
    </source>
</evidence>
<dbReference type="Pfam" id="PF00773">
    <property type="entry name" value="RNB"/>
    <property type="match status" value="1"/>
</dbReference>
<keyword evidence="4" id="KW-1185">Reference proteome</keyword>
<dbReference type="AlphaFoldDB" id="X6LLL2"/>
<gene>
    <name evidence="3" type="ORF">RFI_34932</name>
</gene>
<dbReference type="GO" id="GO:0000932">
    <property type="term" value="C:P-body"/>
    <property type="evidence" value="ECO:0007669"/>
    <property type="project" value="TreeGrafter"/>
</dbReference>
<dbReference type="InterPro" id="IPR050180">
    <property type="entry name" value="RNR_Ribonuclease"/>
</dbReference>
<dbReference type="GO" id="GO:0000175">
    <property type="term" value="F:3'-5'-RNA exonuclease activity"/>
    <property type="evidence" value="ECO:0007669"/>
    <property type="project" value="TreeGrafter"/>
</dbReference>
<accession>X6LLL2</accession>
<reference evidence="3 4" key="1">
    <citation type="journal article" date="2013" name="Curr. Biol.">
        <title>The Genome of the Foraminiferan Reticulomyxa filosa.</title>
        <authorList>
            <person name="Glockner G."/>
            <person name="Hulsmann N."/>
            <person name="Schleicher M."/>
            <person name="Noegel A.A."/>
            <person name="Eichinger L."/>
            <person name="Gallinger C."/>
            <person name="Pawlowski J."/>
            <person name="Sierra R."/>
            <person name="Euteneuer U."/>
            <person name="Pillet L."/>
            <person name="Moustafa A."/>
            <person name="Platzer M."/>
            <person name="Groth M."/>
            <person name="Szafranski K."/>
            <person name="Schliwa M."/>
        </authorList>
    </citation>
    <scope>NUCLEOTIDE SEQUENCE [LARGE SCALE GENOMIC DNA]</scope>
</reference>
<dbReference type="PANTHER" id="PTHR23355:SF9">
    <property type="entry name" value="DIS3-LIKE EXONUCLEASE 2"/>
    <property type="match status" value="1"/>
</dbReference>
<dbReference type="GO" id="GO:0003723">
    <property type="term" value="F:RNA binding"/>
    <property type="evidence" value="ECO:0007669"/>
    <property type="project" value="InterPro"/>
</dbReference>
<proteinExistence type="predicted"/>
<protein>
    <recommendedName>
        <fullName evidence="2">RNB domain-containing protein</fullName>
    </recommendedName>
</protein>
<dbReference type="Proteomes" id="UP000023152">
    <property type="component" value="Unassembled WGS sequence"/>
</dbReference>
<dbReference type="PANTHER" id="PTHR23355">
    <property type="entry name" value="RIBONUCLEASE"/>
    <property type="match status" value="1"/>
</dbReference>
<organism evidence="3 4">
    <name type="scientific">Reticulomyxa filosa</name>
    <dbReference type="NCBI Taxonomy" id="46433"/>
    <lineage>
        <taxon>Eukaryota</taxon>
        <taxon>Sar</taxon>
        <taxon>Rhizaria</taxon>
        <taxon>Retaria</taxon>
        <taxon>Foraminifera</taxon>
        <taxon>Monothalamids</taxon>
        <taxon>Reticulomyxidae</taxon>
        <taxon>Reticulomyxa</taxon>
    </lineage>
</organism>
<dbReference type="InterPro" id="IPR001900">
    <property type="entry name" value="RNase_II/R"/>
</dbReference>
<dbReference type="InterPro" id="IPR012340">
    <property type="entry name" value="NA-bd_OB-fold"/>
</dbReference>